<protein>
    <recommendedName>
        <fullName evidence="4">Antifreeze glycopeptide polyprotein</fullName>
    </recommendedName>
</protein>
<keyword evidence="1" id="KW-0732">Signal</keyword>
<organism evidence="2 3">
    <name type="scientific">Algicella marina</name>
    <dbReference type="NCBI Taxonomy" id="2683284"/>
    <lineage>
        <taxon>Bacteria</taxon>
        <taxon>Pseudomonadati</taxon>
        <taxon>Pseudomonadota</taxon>
        <taxon>Alphaproteobacteria</taxon>
        <taxon>Rhodobacterales</taxon>
        <taxon>Paracoccaceae</taxon>
        <taxon>Algicella</taxon>
    </lineage>
</organism>
<proteinExistence type="predicted"/>
<name>A0A6P1T0M2_9RHOB</name>
<evidence type="ECO:0000313" key="2">
    <source>
        <dbReference type="EMBL" id="QHQ35193.1"/>
    </source>
</evidence>
<feature type="signal peptide" evidence="1">
    <location>
        <begin position="1"/>
        <end position="23"/>
    </location>
</feature>
<sequence>MTRAPRSLLLPPMRALATAALLAASGVAAQAEAPRSAIPWLSESLRTAPTVAPPARPFTSGASQGEITTTTLETPSRDGVGIVTTRQTGLPANLWGQTSALRVRALLADHPGTGVPGARALFIAILLAEVTPPPGASGSNAVLLTRIDRLLGLGHLEQAEALITAAGITDPELFRRAFDIGLLTDRSEPVCETLSQSPGLSPTLPARIFCLARRGDWNAAALTLNTGLETGDISESEGAILARFLDPQIFEDAPAPPLPDPLTTLDFLIRNAVALPRPPDPLPLAFYHLDLPEHQPLRTRIAAAERLVRTGAIPPTLLFSIYRAGRPAASGGLWDHATAAQRLDRALKGEDLAAIEDALTAADETFAAIGLRRELAVEYGSELALLDPASLSLGMRTRTSHLLLLAGLFSEATAMLPDSNDPAEQVLRALTQPGTSFPESAALSPLERAAARGLTRPDPPTPAAAFATERIAEGFIGEGILEALSLLSAGSEVDPGDLEAGLFLLRNAGLSDWARRIAADTMLLLPEA</sequence>
<dbReference type="AlphaFoldDB" id="A0A6P1T0M2"/>
<reference evidence="2 3" key="1">
    <citation type="submission" date="2019-12" db="EMBL/GenBank/DDBJ databases">
        <title>Complete genome sequence of Algicella marina strain 9Alg 56(T) isolated from the red alga Tichocarpus crinitus.</title>
        <authorList>
            <person name="Kim S.-G."/>
            <person name="Nedashkovskaya O.I."/>
        </authorList>
    </citation>
    <scope>NUCLEOTIDE SEQUENCE [LARGE SCALE GENOMIC DNA]</scope>
    <source>
        <strain evidence="2 3">9Alg 56</strain>
    </source>
</reference>
<dbReference type="EMBL" id="CP046620">
    <property type="protein sequence ID" value="QHQ35193.1"/>
    <property type="molecule type" value="Genomic_DNA"/>
</dbReference>
<evidence type="ECO:0000313" key="3">
    <source>
        <dbReference type="Proteomes" id="UP000464495"/>
    </source>
</evidence>
<evidence type="ECO:0008006" key="4">
    <source>
        <dbReference type="Google" id="ProtNLM"/>
    </source>
</evidence>
<accession>A0A6P1T0M2</accession>
<dbReference type="Proteomes" id="UP000464495">
    <property type="component" value="Chromosome"/>
</dbReference>
<evidence type="ECO:0000256" key="1">
    <source>
        <dbReference type="SAM" id="SignalP"/>
    </source>
</evidence>
<dbReference type="KEGG" id="amaq:GO499_08260"/>
<keyword evidence="3" id="KW-1185">Reference proteome</keyword>
<gene>
    <name evidence="2" type="ORF">GO499_08260</name>
</gene>
<feature type="chain" id="PRO_5026771171" description="Antifreeze glycopeptide polyprotein" evidence="1">
    <location>
        <begin position="24"/>
        <end position="528"/>
    </location>
</feature>
<dbReference type="RefSeq" id="WP_161861758.1">
    <property type="nucleotide sequence ID" value="NZ_CP046620.1"/>
</dbReference>